<dbReference type="InterPro" id="IPR004839">
    <property type="entry name" value="Aminotransferase_I/II_large"/>
</dbReference>
<dbReference type="InterPro" id="IPR051798">
    <property type="entry name" value="Class-II_PLP-Dep_Aminotrans"/>
</dbReference>
<evidence type="ECO:0000256" key="3">
    <source>
        <dbReference type="ARBA" id="ARBA00022898"/>
    </source>
</evidence>
<name>A0A1L7CZ16_9CORY</name>
<dbReference type="Gene3D" id="3.40.640.10">
    <property type="entry name" value="Type I PLP-dependent aspartate aminotransferase-like (Major domain)"/>
    <property type="match status" value="1"/>
</dbReference>
<dbReference type="InterPro" id="IPR015422">
    <property type="entry name" value="PyrdxlP-dep_Trfase_small"/>
</dbReference>
<dbReference type="PANTHER" id="PTHR43525">
    <property type="entry name" value="PROTEIN MALY"/>
    <property type="match status" value="1"/>
</dbReference>
<reference evidence="7 8" key="1">
    <citation type="submission" date="2014-08" db="EMBL/GenBank/DDBJ databases">
        <title>Complete genome sequence of Corynebacterium sphenisci CECT 5990(T) (=DSM 44792(T)), isolated from healthy wild penguins.</title>
        <authorList>
            <person name="Ruckert C."/>
            <person name="Albersmeier A."/>
            <person name="Winkler A."/>
            <person name="Kalinowski J."/>
        </authorList>
    </citation>
    <scope>NUCLEOTIDE SEQUENCE [LARGE SCALE GENOMIC DNA]</scope>
    <source>
        <strain evidence="7 8">DSM 44792</strain>
    </source>
</reference>
<dbReference type="Proteomes" id="UP000185469">
    <property type="component" value="Chromosome"/>
</dbReference>
<sequence>MTPPGIPEFPDEARLRERGTSKWTRFDADVTPLWVAESDAATCPAVLDAIREAVDREFLGYPPADELGLGAATAGWYARTTGWDPDPARVHAVADVVRGVTLAVAHLTRAGSPIVLPTPAYMPFFEVGPATGRETITIPTGDRGPDPAAVARAFAAGAGALILCNPNNPLGFTHEPALLAELAGIAERHGARIIADEIHAPVVLDGAHTPAASVSAAAERVTVTVTATSKGWNTAGLKCAQVILGDTAADAAAWASIPHILTSGASTLGMAAAVAAWTAGEEWRTGLLAALRANRGLLARRLPEVAPGIRWRPPAATYLAWLDFRGVAGVDPADPAGWLLDRARVAVNPGTAFGDGGAGRVRLNFAANPDLLAGALDRIGAAVAAAG</sequence>
<comment type="similarity">
    <text evidence="5">Belongs to the class-II pyridoxal-phosphate-dependent aminotransferase family. MalY/PatB cystathionine beta-lyase subfamily.</text>
</comment>
<dbReference type="CDD" id="cd00609">
    <property type="entry name" value="AAT_like"/>
    <property type="match status" value="1"/>
</dbReference>
<keyword evidence="4" id="KW-0456">Lyase</keyword>
<organism evidence="7 8">
    <name type="scientific">Corynebacterium sphenisci DSM 44792</name>
    <dbReference type="NCBI Taxonomy" id="1437874"/>
    <lineage>
        <taxon>Bacteria</taxon>
        <taxon>Bacillati</taxon>
        <taxon>Actinomycetota</taxon>
        <taxon>Actinomycetes</taxon>
        <taxon>Mycobacteriales</taxon>
        <taxon>Corynebacteriaceae</taxon>
        <taxon>Corynebacterium</taxon>
    </lineage>
</organism>
<dbReference type="Pfam" id="PF00155">
    <property type="entry name" value="Aminotran_1_2"/>
    <property type="match status" value="1"/>
</dbReference>
<evidence type="ECO:0000256" key="2">
    <source>
        <dbReference type="ARBA" id="ARBA00012224"/>
    </source>
</evidence>
<dbReference type="STRING" id="1437874.CSPHI_08710"/>
<evidence type="ECO:0000256" key="5">
    <source>
        <dbReference type="ARBA" id="ARBA00037974"/>
    </source>
</evidence>
<dbReference type="GO" id="GO:0030170">
    <property type="term" value="F:pyridoxal phosphate binding"/>
    <property type="evidence" value="ECO:0007669"/>
    <property type="project" value="InterPro"/>
</dbReference>
<dbReference type="OrthoDB" id="3224382at2"/>
<dbReference type="EMBL" id="CP009248">
    <property type="protein sequence ID" value="APT91088.1"/>
    <property type="molecule type" value="Genomic_DNA"/>
</dbReference>
<evidence type="ECO:0000313" key="7">
    <source>
        <dbReference type="EMBL" id="APT91088.1"/>
    </source>
</evidence>
<dbReference type="RefSeq" id="WP_075692508.1">
    <property type="nucleotide sequence ID" value="NZ_CP009248.1"/>
</dbReference>
<keyword evidence="3" id="KW-0663">Pyridoxal phosphate</keyword>
<dbReference type="SUPFAM" id="SSF53383">
    <property type="entry name" value="PLP-dependent transferases"/>
    <property type="match status" value="1"/>
</dbReference>
<evidence type="ECO:0000259" key="6">
    <source>
        <dbReference type="Pfam" id="PF00155"/>
    </source>
</evidence>
<evidence type="ECO:0000256" key="4">
    <source>
        <dbReference type="ARBA" id="ARBA00023239"/>
    </source>
</evidence>
<protein>
    <recommendedName>
        <fullName evidence="2">cysteine-S-conjugate beta-lyase</fullName>
        <ecNumber evidence="2">4.4.1.13</ecNumber>
    </recommendedName>
</protein>
<dbReference type="GO" id="GO:0008483">
    <property type="term" value="F:transaminase activity"/>
    <property type="evidence" value="ECO:0007669"/>
    <property type="project" value="UniProtKB-KW"/>
</dbReference>
<accession>A0A1L7CZ16</accession>
<proteinExistence type="inferred from homology"/>
<dbReference type="AlphaFoldDB" id="A0A1L7CZ16"/>
<feature type="domain" description="Aminotransferase class I/classII large" evidence="6">
    <location>
        <begin position="37"/>
        <end position="379"/>
    </location>
</feature>
<gene>
    <name evidence="7" type="ORF">CSPHI_08710</name>
</gene>
<keyword evidence="7" id="KW-0032">Aminotransferase</keyword>
<dbReference type="KEGG" id="csph:CSPHI_08710"/>
<evidence type="ECO:0000256" key="1">
    <source>
        <dbReference type="ARBA" id="ARBA00001933"/>
    </source>
</evidence>
<dbReference type="InterPro" id="IPR015424">
    <property type="entry name" value="PyrdxlP-dep_Trfase"/>
</dbReference>
<evidence type="ECO:0000313" key="8">
    <source>
        <dbReference type="Proteomes" id="UP000185469"/>
    </source>
</evidence>
<dbReference type="GO" id="GO:0047804">
    <property type="term" value="F:cysteine-S-conjugate beta-lyase activity"/>
    <property type="evidence" value="ECO:0007669"/>
    <property type="project" value="UniProtKB-EC"/>
</dbReference>
<dbReference type="Gene3D" id="3.90.1150.10">
    <property type="entry name" value="Aspartate Aminotransferase, domain 1"/>
    <property type="match status" value="1"/>
</dbReference>
<keyword evidence="7" id="KW-0808">Transferase</keyword>
<comment type="cofactor">
    <cofactor evidence="1">
        <name>pyridoxal 5'-phosphate</name>
        <dbReference type="ChEBI" id="CHEBI:597326"/>
    </cofactor>
</comment>
<dbReference type="InterPro" id="IPR015421">
    <property type="entry name" value="PyrdxlP-dep_Trfase_major"/>
</dbReference>
<dbReference type="PANTHER" id="PTHR43525:SF2">
    <property type="entry name" value="CYSTATHIONINE BETA-LYASE-RELATED"/>
    <property type="match status" value="1"/>
</dbReference>
<dbReference type="EC" id="4.4.1.13" evidence="2"/>
<keyword evidence="8" id="KW-1185">Reference proteome</keyword>